<dbReference type="AlphaFoldDB" id="A0A1W0AB62"/>
<organism evidence="1 2">
    <name type="scientific">Thraustotheca clavata</name>
    <dbReference type="NCBI Taxonomy" id="74557"/>
    <lineage>
        <taxon>Eukaryota</taxon>
        <taxon>Sar</taxon>
        <taxon>Stramenopiles</taxon>
        <taxon>Oomycota</taxon>
        <taxon>Saprolegniomycetes</taxon>
        <taxon>Saprolegniales</taxon>
        <taxon>Achlyaceae</taxon>
        <taxon>Thraustotheca</taxon>
    </lineage>
</organism>
<dbReference type="EMBL" id="JNBS01000233">
    <property type="protein sequence ID" value="OQS07522.1"/>
    <property type="molecule type" value="Genomic_DNA"/>
</dbReference>
<dbReference type="Proteomes" id="UP000243217">
    <property type="component" value="Unassembled WGS sequence"/>
</dbReference>
<evidence type="ECO:0000313" key="1">
    <source>
        <dbReference type="EMBL" id="OQS07522.1"/>
    </source>
</evidence>
<comment type="caution">
    <text evidence="1">The sequence shown here is derived from an EMBL/GenBank/DDBJ whole genome shotgun (WGS) entry which is preliminary data.</text>
</comment>
<evidence type="ECO:0000313" key="2">
    <source>
        <dbReference type="Proteomes" id="UP000243217"/>
    </source>
</evidence>
<reference evidence="1 2" key="1">
    <citation type="journal article" date="2014" name="Genome Biol. Evol.">
        <title>The secreted proteins of Achlya hypogyna and Thraustotheca clavata identify the ancestral oomycete secretome and reveal gene acquisitions by horizontal gene transfer.</title>
        <authorList>
            <person name="Misner I."/>
            <person name="Blouin N."/>
            <person name="Leonard G."/>
            <person name="Richards T.A."/>
            <person name="Lane C.E."/>
        </authorList>
    </citation>
    <scope>NUCLEOTIDE SEQUENCE [LARGE SCALE GENOMIC DNA]</scope>
    <source>
        <strain evidence="1 2">ATCC 34112</strain>
    </source>
</reference>
<dbReference type="OrthoDB" id="61558at2759"/>
<sequence>MAERNKRLINASPTHVDCTINEIQCKRLTFTTATIYEFDVEYGGSALPSTTGPPIGLSRAHKAVQTIDLNDMEIDAKSCLGKYEHLERITLLKKAGYQAQDIALFCLEAMELRNSRTTSLVTLEKRKANDQISTCKRPRLSYNQFVSAMPMCPDDVNALLLPCDAMACMVLAVDSVLRARSSKHVAFDTATTYTFEVAYGGSALPKDSGPPIGMARTHCMKTIEYIKETMPCGNGKVRKFDHLERIAMLKSARYDVHDIAAFCLEAIDVRKNRMETQQEWTKLQRKRKLQAMGNAMKRPCCQHVPTKEICTTSE</sequence>
<gene>
    <name evidence="1" type="ORF">THRCLA_00471</name>
</gene>
<proteinExistence type="predicted"/>
<protein>
    <submittedName>
        <fullName evidence="1">Uncharacterized protein</fullName>
    </submittedName>
</protein>
<accession>A0A1W0AB62</accession>
<name>A0A1W0AB62_9STRA</name>
<keyword evidence="2" id="KW-1185">Reference proteome</keyword>